<dbReference type="PANTHER" id="PTHR15837:SF0">
    <property type="entry name" value="RAN GUANINE NUCLEOTIDE RELEASE FACTOR"/>
    <property type="match status" value="1"/>
</dbReference>
<dbReference type="AlphaFoldDB" id="A0A0L6VQ11"/>
<dbReference type="SUPFAM" id="SSF55724">
    <property type="entry name" value="Mog1p/PsbP-like"/>
    <property type="match status" value="1"/>
</dbReference>
<protein>
    <submittedName>
        <fullName evidence="5">Uncharacterized protein</fullName>
    </submittedName>
</protein>
<dbReference type="Proteomes" id="UP000037035">
    <property type="component" value="Unassembled WGS sequence"/>
</dbReference>
<keyword evidence="6" id="KW-1185">Reference proteome</keyword>
<keyword evidence="2" id="KW-0813">Transport</keyword>
<dbReference type="GO" id="GO:0005634">
    <property type="term" value="C:nucleus"/>
    <property type="evidence" value="ECO:0007669"/>
    <property type="project" value="TreeGrafter"/>
</dbReference>
<organism evidence="5 6">
    <name type="scientific">Puccinia sorghi</name>
    <dbReference type="NCBI Taxonomy" id="27349"/>
    <lineage>
        <taxon>Eukaryota</taxon>
        <taxon>Fungi</taxon>
        <taxon>Dikarya</taxon>
        <taxon>Basidiomycota</taxon>
        <taxon>Pucciniomycotina</taxon>
        <taxon>Pucciniomycetes</taxon>
        <taxon>Pucciniales</taxon>
        <taxon>Pucciniaceae</taxon>
        <taxon>Puccinia</taxon>
    </lineage>
</organism>
<dbReference type="Gene3D" id="3.40.1000.10">
    <property type="entry name" value="Mog1/PsbP, alpha/beta/alpha sandwich"/>
    <property type="match status" value="1"/>
</dbReference>
<dbReference type="InterPro" id="IPR007681">
    <property type="entry name" value="Mog1"/>
</dbReference>
<comment type="similarity">
    <text evidence="1">Belongs to the MOG1 family.</text>
</comment>
<name>A0A0L6VQ11_9BASI</name>
<gene>
    <name evidence="5" type="ORF">VP01_1223g5</name>
</gene>
<dbReference type="OrthoDB" id="10255285at2759"/>
<evidence type="ECO:0000256" key="1">
    <source>
        <dbReference type="ARBA" id="ARBA00010307"/>
    </source>
</evidence>
<accession>A0A0L6VQ11</accession>
<dbReference type="GO" id="GO:0031267">
    <property type="term" value="F:small GTPase binding"/>
    <property type="evidence" value="ECO:0007669"/>
    <property type="project" value="TreeGrafter"/>
</dbReference>
<dbReference type="PANTHER" id="PTHR15837">
    <property type="entry name" value="RAN GUANINE NUCLEOTIDE RELEASE FACTOR"/>
    <property type="match status" value="1"/>
</dbReference>
<sequence>MGKIDPPGTHRKSGKKRARSGSRRGFQIGGKTSSSSLELVGTQSSVRGAQLCHLRESQEEAVRETVEFIALYCTEADSLCPGAPGCGPGFALLGQQVEWIAGRQPHPRAAVDTPEHNHDSNYTMTKQVPLFGGAITIDLPSDIIDVRYIILTSTKNKNKNKRKGISRNHTFRQVPDTQEVFITRNEVGEESGNKNGTRVEMQDLSMIIEVLERVDVKDLPMDQLPSADPDALLPQTIIKYHFDSLAHDNSSDLATIKCIELPQDRTQFGAPVTIEPTSGTGRTPEPVSCYGLQSISKFNASKAESHEVHIWLALWRLNGVGNNGKGTDLVLTFNLPHLPASHPPHFQRSLEHTHLLFQHSAQSLRIVDWTLFA</sequence>
<dbReference type="GO" id="GO:0005085">
    <property type="term" value="F:guanyl-nucleotide exchange factor activity"/>
    <property type="evidence" value="ECO:0007669"/>
    <property type="project" value="TreeGrafter"/>
</dbReference>
<evidence type="ECO:0000313" key="6">
    <source>
        <dbReference type="Proteomes" id="UP000037035"/>
    </source>
</evidence>
<feature type="region of interest" description="Disordered" evidence="4">
    <location>
        <begin position="1"/>
        <end position="39"/>
    </location>
</feature>
<evidence type="ECO:0000256" key="4">
    <source>
        <dbReference type="SAM" id="MobiDB-lite"/>
    </source>
</evidence>
<comment type="caution">
    <text evidence="5">The sequence shown here is derived from an EMBL/GenBank/DDBJ whole genome shotgun (WGS) entry which is preliminary data.</text>
</comment>
<evidence type="ECO:0000256" key="3">
    <source>
        <dbReference type="ARBA" id="ARBA00022927"/>
    </source>
</evidence>
<dbReference type="VEuPathDB" id="FungiDB:VP01_1223g5"/>
<dbReference type="EMBL" id="LAVV01002488">
    <property type="protein sequence ID" value="KNZ62788.1"/>
    <property type="molecule type" value="Genomic_DNA"/>
</dbReference>
<feature type="compositionally biased region" description="Basic residues" evidence="4">
    <location>
        <begin position="9"/>
        <end position="22"/>
    </location>
</feature>
<reference evidence="5 6" key="1">
    <citation type="submission" date="2015-08" db="EMBL/GenBank/DDBJ databases">
        <title>Next Generation Sequencing and Analysis of the Genome of Puccinia sorghi L Schw, the Causal Agent of Maize Common Rust.</title>
        <authorList>
            <person name="Rochi L."/>
            <person name="Burguener G."/>
            <person name="Darino M."/>
            <person name="Turjanski A."/>
            <person name="Kreff E."/>
            <person name="Dieguez M.J."/>
            <person name="Sacco F."/>
        </authorList>
    </citation>
    <scope>NUCLEOTIDE SEQUENCE [LARGE SCALE GENOMIC DNA]</scope>
    <source>
        <strain evidence="5 6">RO10H11247</strain>
    </source>
</reference>
<dbReference type="GO" id="GO:0006606">
    <property type="term" value="P:protein import into nucleus"/>
    <property type="evidence" value="ECO:0007669"/>
    <property type="project" value="TreeGrafter"/>
</dbReference>
<dbReference type="InterPro" id="IPR016123">
    <property type="entry name" value="Mog1/PsbP_a/b/a-sand"/>
</dbReference>
<proteinExistence type="inferred from homology"/>
<dbReference type="Pfam" id="PF04603">
    <property type="entry name" value="Mog1"/>
    <property type="match status" value="1"/>
</dbReference>
<dbReference type="STRING" id="27349.A0A0L6VQ11"/>
<evidence type="ECO:0000256" key="2">
    <source>
        <dbReference type="ARBA" id="ARBA00022448"/>
    </source>
</evidence>
<evidence type="ECO:0000313" key="5">
    <source>
        <dbReference type="EMBL" id="KNZ62788.1"/>
    </source>
</evidence>
<keyword evidence="3" id="KW-0653">Protein transport</keyword>
<feature type="compositionally biased region" description="Polar residues" evidence="4">
    <location>
        <begin position="30"/>
        <end position="39"/>
    </location>
</feature>